<dbReference type="EMBL" id="JACHXJ010000003">
    <property type="protein sequence ID" value="MBB3129051.1"/>
    <property type="molecule type" value="Genomic_DNA"/>
</dbReference>
<evidence type="ECO:0000313" key="2">
    <source>
        <dbReference type="EMBL" id="MBB3129051.1"/>
    </source>
</evidence>
<reference evidence="2 3" key="1">
    <citation type="submission" date="2020-08" db="EMBL/GenBank/DDBJ databases">
        <title>Genomic Encyclopedia of Type Strains, Phase III (KMG-III): the genomes of soil and plant-associated and newly described type strains.</title>
        <authorList>
            <person name="Whitman W."/>
        </authorList>
    </citation>
    <scope>NUCLEOTIDE SEQUENCE [LARGE SCALE GENOMIC DNA]</scope>
    <source>
        <strain evidence="2 3">CECT 5831</strain>
    </source>
</reference>
<evidence type="ECO:0000313" key="3">
    <source>
        <dbReference type="Proteomes" id="UP000517523"/>
    </source>
</evidence>
<proteinExistence type="predicted"/>
<dbReference type="Proteomes" id="UP000517523">
    <property type="component" value="Unassembled WGS sequence"/>
</dbReference>
<organism evidence="2 3">
    <name type="scientific">Paenibacillus rhizosphaerae</name>
    <dbReference type="NCBI Taxonomy" id="297318"/>
    <lineage>
        <taxon>Bacteria</taxon>
        <taxon>Bacillati</taxon>
        <taxon>Bacillota</taxon>
        <taxon>Bacilli</taxon>
        <taxon>Bacillales</taxon>
        <taxon>Paenibacillaceae</taxon>
        <taxon>Paenibacillus</taxon>
    </lineage>
</organism>
<evidence type="ECO:0000256" key="1">
    <source>
        <dbReference type="SAM" id="MobiDB-lite"/>
    </source>
</evidence>
<protein>
    <recommendedName>
        <fullName evidence="4">Paeninodin family lasso peptide</fullName>
    </recommendedName>
</protein>
<dbReference type="RefSeq" id="WP_105441696.1">
    <property type="nucleotide sequence ID" value="NZ_JACHXJ010000003.1"/>
</dbReference>
<gene>
    <name evidence="2" type="ORF">FHS19_003726</name>
</gene>
<dbReference type="NCBIfam" id="NF033524">
    <property type="entry name" value="lasso_PadeA_fam"/>
    <property type="match status" value="1"/>
</dbReference>
<feature type="region of interest" description="Disordered" evidence="1">
    <location>
        <begin position="19"/>
        <end position="41"/>
    </location>
</feature>
<name>A0A839TR75_9BACL</name>
<accession>A0A839TR75</accession>
<sequence>MKKEWTTPELEVLEVSMTMAGPGKGKPDSFQPDPDDPVFYS</sequence>
<dbReference type="AlphaFoldDB" id="A0A839TR75"/>
<comment type="caution">
    <text evidence="2">The sequence shown here is derived from an EMBL/GenBank/DDBJ whole genome shotgun (WGS) entry which is preliminary data.</text>
</comment>
<evidence type="ECO:0008006" key="4">
    <source>
        <dbReference type="Google" id="ProtNLM"/>
    </source>
</evidence>
<dbReference type="InterPro" id="IPR049825">
    <property type="entry name" value="Lasso_PadeA-like"/>
</dbReference>